<feature type="DNA-binding region" description="H-T-H motif" evidence="4">
    <location>
        <begin position="39"/>
        <end position="58"/>
    </location>
</feature>
<dbReference type="InterPro" id="IPR001647">
    <property type="entry name" value="HTH_TetR"/>
</dbReference>
<dbReference type="Gene3D" id="1.10.357.10">
    <property type="entry name" value="Tetracycline Repressor, domain 2"/>
    <property type="match status" value="1"/>
</dbReference>
<dbReference type="EMBL" id="BOOO01000009">
    <property type="protein sequence ID" value="GII28611.1"/>
    <property type="molecule type" value="Genomic_DNA"/>
</dbReference>
<accession>A0A8J3X5X0</accession>
<keyword evidence="1" id="KW-0805">Transcription regulation</keyword>
<dbReference type="Pfam" id="PF21597">
    <property type="entry name" value="TetR_C_43"/>
    <property type="match status" value="1"/>
</dbReference>
<dbReference type="InterPro" id="IPR049445">
    <property type="entry name" value="TetR_SbtR-like_C"/>
</dbReference>
<keyword evidence="7" id="KW-1185">Reference proteome</keyword>
<dbReference type="InterPro" id="IPR036271">
    <property type="entry name" value="Tet_transcr_reg_TetR-rel_C_sf"/>
</dbReference>
<dbReference type="SUPFAM" id="SSF46689">
    <property type="entry name" value="Homeodomain-like"/>
    <property type="match status" value="1"/>
</dbReference>
<evidence type="ECO:0000256" key="2">
    <source>
        <dbReference type="ARBA" id="ARBA00023125"/>
    </source>
</evidence>
<keyword evidence="2 4" id="KW-0238">DNA-binding</keyword>
<dbReference type="Proteomes" id="UP000650628">
    <property type="component" value="Unassembled WGS sequence"/>
</dbReference>
<organism evidence="6 7">
    <name type="scientific">Planotetraspora mira</name>
    <dbReference type="NCBI Taxonomy" id="58121"/>
    <lineage>
        <taxon>Bacteria</taxon>
        <taxon>Bacillati</taxon>
        <taxon>Actinomycetota</taxon>
        <taxon>Actinomycetes</taxon>
        <taxon>Streptosporangiales</taxon>
        <taxon>Streptosporangiaceae</taxon>
        <taxon>Planotetraspora</taxon>
    </lineage>
</organism>
<evidence type="ECO:0000256" key="4">
    <source>
        <dbReference type="PROSITE-ProRule" id="PRU00335"/>
    </source>
</evidence>
<dbReference type="InterPro" id="IPR050109">
    <property type="entry name" value="HTH-type_TetR-like_transc_reg"/>
</dbReference>
<evidence type="ECO:0000259" key="5">
    <source>
        <dbReference type="PROSITE" id="PS50977"/>
    </source>
</evidence>
<feature type="domain" description="HTH tetR-type" evidence="5">
    <location>
        <begin position="17"/>
        <end position="76"/>
    </location>
</feature>
<dbReference type="SUPFAM" id="SSF48498">
    <property type="entry name" value="Tetracyclin repressor-like, C-terminal domain"/>
    <property type="match status" value="1"/>
</dbReference>
<dbReference type="PROSITE" id="PS50977">
    <property type="entry name" value="HTH_TETR_2"/>
    <property type="match status" value="1"/>
</dbReference>
<proteinExistence type="predicted"/>
<dbReference type="GO" id="GO:0000976">
    <property type="term" value="F:transcription cis-regulatory region binding"/>
    <property type="evidence" value="ECO:0007669"/>
    <property type="project" value="TreeGrafter"/>
</dbReference>
<dbReference type="AlphaFoldDB" id="A0A8J3X5X0"/>
<protein>
    <submittedName>
        <fullName evidence="6">TetR family transcriptional regulator</fullName>
    </submittedName>
</protein>
<evidence type="ECO:0000256" key="1">
    <source>
        <dbReference type="ARBA" id="ARBA00023015"/>
    </source>
</evidence>
<dbReference type="InterPro" id="IPR009057">
    <property type="entry name" value="Homeodomain-like_sf"/>
</dbReference>
<keyword evidence="3" id="KW-0804">Transcription</keyword>
<evidence type="ECO:0000256" key="3">
    <source>
        <dbReference type="ARBA" id="ARBA00023163"/>
    </source>
</evidence>
<dbReference type="Pfam" id="PF00440">
    <property type="entry name" value="TetR_N"/>
    <property type="match status" value="1"/>
</dbReference>
<dbReference type="PANTHER" id="PTHR30055:SF234">
    <property type="entry name" value="HTH-TYPE TRANSCRIPTIONAL REGULATOR BETI"/>
    <property type="match status" value="1"/>
</dbReference>
<dbReference type="PANTHER" id="PTHR30055">
    <property type="entry name" value="HTH-TYPE TRANSCRIPTIONAL REGULATOR RUTR"/>
    <property type="match status" value="1"/>
</dbReference>
<reference evidence="6 7" key="1">
    <citation type="submission" date="2021-01" db="EMBL/GenBank/DDBJ databases">
        <title>Whole genome shotgun sequence of Planotetraspora mira NBRC 15435.</title>
        <authorList>
            <person name="Komaki H."/>
            <person name="Tamura T."/>
        </authorList>
    </citation>
    <scope>NUCLEOTIDE SEQUENCE [LARGE SCALE GENOMIC DNA]</scope>
    <source>
        <strain evidence="6 7">NBRC 15435</strain>
    </source>
</reference>
<evidence type="ECO:0000313" key="7">
    <source>
        <dbReference type="Proteomes" id="UP000650628"/>
    </source>
</evidence>
<gene>
    <name evidence="6" type="ORF">Pmi06nite_20530</name>
</gene>
<dbReference type="GO" id="GO:0003700">
    <property type="term" value="F:DNA-binding transcription factor activity"/>
    <property type="evidence" value="ECO:0007669"/>
    <property type="project" value="TreeGrafter"/>
</dbReference>
<name>A0A8J3X5X0_9ACTN</name>
<dbReference type="PRINTS" id="PR00455">
    <property type="entry name" value="HTHTETR"/>
</dbReference>
<comment type="caution">
    <text evidence="6">The sequence shown here is derived from an EMBL/GenBank/DDBJ whole genome shotgun (WGS) entry which is preliminary data.</text>
</comment>
<dbReference type="RefSeq" id="WP_203952635.1">
    <property type="nucleotide sequence ID" value="NZ_BOOO01000009.1"/>
</dbReference>
<evidence type="ECO:0000313" key="6">
    <source>
        <dbReference type="EMBL" id="GII28611.1"/>
    </source>
</evidence>
<sequence length="192" mass="20582">MDTKDPKDPRQPRADARANRERLLDIATRAFAREGPGASLKGVAKEAGVGIGTLYRHFPTREALIEAAHASELARVCDSAGDVLATMPADEALRVWLGRWVDYLTAKHGLAQALRATTATDTSAVAFPGARARALDAVSLLLDAGVRDGLLRQGIEPLDVLVAANGAAMAALDPDQVERLLNYLMDAFRTRK</sequence>